<keyword evidence="1" id="KW-0418">Kinase</keyword>
<name>A0A174FZ39_9FIRM</name>
<dbReference type="GO" id="GO:0016301">
    <property type="term" value="F:kinase activity"/>
    <property type="evidence" value="ECO:0007669"/>
    <property type="project" value="UniProtKB-KW"/>
</dbReference>
<keyword evidence="4" id="KW-1185">Reference proteome</keyword>
<accession>A0A174FZ39</accession>
<dbReference type="SUPFAM" id="SSF55874">
    <property type="entry name" value="ATPase domain of HSP90 chaperone/DNA topoisomerase II/histidine kinase"/>
    <property type="match status" value="1"/>
</dbReference>
<sequence>MVFLILLDIVMSTIASQSIGKAVKLQQVLINILSNTIKFTKEGGKVAFSASQRRKTKNDAPSAGSFWYIGMSRMNFCRSGSGMCRSAGWPRQLRPHTRC</sequence>
<protein>
    <submittedName>
        <fullName evidence="1">Hybrid sensory histidine kinase BarA</fullName>
    </submittedName>
</protein>
<gene>
    <name evidence="1" type="ORF">ERS852480_01349</name>
    <name evidence="2" type="ORF">NCTC11224_01319</name>
</gene>
<dbReference type="AlphaFoldDB" id="A0A174FZ39"/>
<dbReference type="Gene3D" id="3.30.565.10">
    <property type="entry name" value="Histidine kinase-like ATPase, C-terminal domain"/>
    <property type="match status" value="1"/>
</dbReference>
<keyword evidence="1" id="KW-0808">Transferase</keyword>
<organism evidence="1 3">
    <name type="scientific">Enterocloster clostridioformis</name>
    <dbReference type="NCBI Taxonomy" id="1531"/>
    <lineage>
        <taxon>Bacteria</taxon>
        <taxon>Bacillati</taxon>
        <taxon>Bacillota</taxon>
        <taxon>Clostridia</taxon>
        <taxon>Lachnospirales</taxon>
        <taxon>Lachnospiraceae</taxon>
        <taxon>Enterocloster</taxon>
    </lineage>
</organism>
<evidence type="ECO:0000313" key="1">
    <source>
        <dbReference type="EMBL" id="CUO54687.1"/>
    </source>
</evidence>
<reference evidence="1 3" key="1">
    <citation type="submission" date="2015-09" db="EMBL/GenBank/DDBJ databases">
        <authorList>
            <consortium name="Pathogen Informatics"/>
        </authorList>
    </citation>
    <scope>NUCLEOTIDE SEQUENCE [LARGE SCALE GENOMIC DNA]</scope>
    <source>
        <strain evidence="1 3">2789STDY5834865</strain>
    </source>
</reference>
<dbReference type="Proteomes" id="UP000095512">
    <property type="component" value="Unassembled WGS sequence"/>
</dbReference>
<proteinExistence type="predicted"/>
<dbReference type="EMBL" id="CZAB01000008">
    <property type="protein sequence ID" value="CUO54687.1"/>
    <property type="molecule type" value="Genomic_DNA"/>
</dbReference>
<dbReference type="RefSeq" id="WP_022201670.1">
    <property type="nucleotide sequence ID" value="NZ_JAWRJU010000191.1"/>
</dbReference>
<reference evidence="2 4" key="2">
    <citation type="submission" date="2018-06" db="EMBL/GenBank/DDBJ databases">
        <authorList>
            <consortium name="Pathogen Informatics"/>
            <person name="Doyle S."/>
        </authorList>
    </citation>
    <scope>NUCLEOTIDE SEQUENCE [LARGE SCALE GENOMIC DNA]</scope>
    <source>
        <strain evidence="2 4">NCTC11224</strain>
    </source>
</reference>
<dbReference type="Proteomes" id="UP000251853">
    <property type="component" value="Unassembled WGS sequence"/>
</dbReference>
<evidence type="ECO:0000313" key="3">
    <source>
        <dbReference type="Proteomes" id="UP000095512"/>
    </source>
</evidence>
<evidence type="ECO:0000313" key="2">
    <source>
        <dbReference type="EMBL" id="SQB10014.1"/>
    </source>
</evidence>
<dbReference type="InterPro" id="IPR036890">
    <property type="entry name" value="HATPase_C_sf"/>
</dbReference>
<dbReference type="EMBL" id="UAVW01000002">
    <property type="protein sequence ID" value="SQB10014.1"/>
    <property type="molecule type" value="Genomic_DNA"/>
</dbReference>
<evidence type="ECO:0000313" key="4">
    <source>
        <dbReference type="Proteomes" id="UP000251853"/>
    </source>
</evidence>